<sequence length="74" mass="8576">MIIPIKCFSCGKVIADKYDYYCKEIKKAKHGKDVADIYFSKSNCEKTAEGLILDRLNITRLCCRRMMLTHVDIL</sequence>
<dbReference type="PANTHER" id="PTHR23431:SF3">
    <property type="entry name" value="DNA-DIRECTED RNA POLYMERASES I, II, AND III SUBUNIT RPABC5"/>
    <property type="match status" value="1"/>
</dbReference>
<dbReference type="PANTHER" id="PTHR23431">
    <property type="entry name" value="DNA-DIRECTED RNA POLYMERASES I, II, AND III SUBUNIT RPABC5 FAMILY MEMBER"/>
    <property type="match status" value="1"/>
</dbReference>
<protein>
    <recommendedName>
        <fullName evidence="6">DNA-directed RNA polymerase subunit N</fullName>
    </recommendedName>
</protein>
<dbReference type="SUPFAM" id="SSF46924">
    <property type="entry name" value="RNA polymerase subunit RPB10"/>
    <property type="match status" value="1"/>
</dbReference>
<dbReference type="PROSITE" id="PS01112">
    <property type="entry name" value="RNA_POL_N_8KD"/>
    <property type="match status" value="1"/>
</dbReference>
<organism evidence="5">
    <name type="scientific">viral metagenome</name>
    <dbReference type="NCBI Taxonomy" id="1070528"/>
    <lineage>
        <taxon>unclassified sequences</taxon>
        <taxon>metagenomes</taxon>
        <taxon>organismal metagenomes</taxon>
    </lineage>
</organism>
<keyword evidence="3" id="KW-0862">Zinc</keyword>
<dbReference type="InterPro" id="IPR000268">
    <property type="entry name" value="RPABC5/Rpb10"/>
</dbReference>
<dbReference type="AlphaFoldDB" id="A0A6C0HSX6"/>
<keyword evidence="2" id="KW-0479">Metal-binding</keyword>
<keyword evidence="4" id="KW-0804">Transcription</keyword>
<evidence type="ECO:0008006" key="6">
    <source>
        <dbReference type="Google" id="ProtNLM"/>
    </source>
</evidence>
<dbReference type="GO" id="GO:0008270">
    <property type="term" value="F:zinc ion binding"/>
    <property type="evidence" value="ECO:0007669"/>
    <property type="project" value="InterPro"/>
</dbReference>
<evidence type="ECO:0000256" key="2">
    <source>
        <dbReference type="ARBA" id="ARBA00022723"/>
    </source>
</evidence>
<dbReference type="GO" id="GO:0006351">
    <property type="term" value="P:DNA-templated transcription"/>
    <property type="evidence" value="ECO:0007669"/>
    <property type="project" value="InterPro"/>
</dbReference>
<keyword evidence="1" id="KW-0240">DNA-directed RNA polymerase</keyword>
<dbReference type="GO" id="GO:0000428">
    <property type="term" value="C:DNA-directed RNA polymerase complex"/>
    <property type="evidence" value="ECO:0007669"/>
    <property type="project" value="UniProtKB-KW"/>
</dbReference>
<name>A0A6C0HSX6_9ZZZZ</name>
<evidence type="ECO:0000256" key="3">
    <source>
        <dbReference type="ARBA" id="ARBA00022833"/>
    </source>
</evidence>
<dbReference type="EMBL" id="MN740006">
    <property type="protein sequence ID" value="QHT83235.1"/>
    <property type="molecule type" value="Genomic_DNA"/>
</dbReference>
<proteinExistence type="predicted"/>
<accession>A0A6C0HSX6</accession>
<evidence type="ECO:0000313" key="5">
    <source>
        <dbReference type="EMBL" id="QHT83235.1"/>
    </source>
</evidence>
<dbReference type="GO" id="GO:0003899">
    <property type="term" value="F:DNA-directed RNA polymerase activity"/>
    <property type="evidence" value="ECO:0007669"/>
    <property type="project" value="InterPro"/>
</dbReference>
<dbReference type="InterPro" id="IPR023580">
    <property type="entry name" value="RNA_pol_su_RPB10"/>
</dbReference>
<dbReference type="GO" id="GO:0003677">
    <property type="term" value="F:DNA binding"/>
    <property type="evidence" value="ECO:0007669"/>
    <property type="project" value="InterPro"/>
</dbReference>
<dbReference type="Pfam" id="PF01194">
    <property type="entry name" value="RNA_pol_N"/>
    <property type="match status" value="1"/>
</dbReference>
<evidence type="ECO:0000256" key="1">
    <source>
        <dbReference type="ARBA" id="ARBA00022478"/>
    </source>
</evidence>
<reference evidence="5" key="1">
    <citation type="journal article" date="2020" name="Nature">
        <title>Giant virus diversity and host interactions through global metagenomics.</title>
        <authorList>
            <person name="Schulz F."/>
            <person name="Roux S."/>
            <person name="Paez-Espino D."/>
            <person name="Jungbluth S."/>
            <person name="Walsh D.A."/>
            <person name="Denef V.J."/>
            <person name="McMahon K.D."/>
            <person name="Konstantinidis K.T."/>
            <person name="Eloe-Fadrosh E.A."/>
            <person name="Kyrpides N.C."/>
            <person name="Woyke T."/>
        </authorList>
    </citation>
    <scope>NUCLEOTIDE SEQUENCE</scope>
    <source>
        <strain evidence="5">GVMAG-M-3300023184-167</strain>
    </source>
</reference>
<dbReference type="InterPro" id="IPR020789">
    <property type="entry name" value="RNA_pol_suN_Zn-BS"/>
</dbReference>
<dbReference type="Gene3D" id="1.10.10.60">
    <property type="entry name" value="Homeodomain-like"/>
    <property type="match status" value="1"/>
</dbReference>
<evidence type="ECO:0000256" key="4">
    <source>
        <dbReference type="ARBA" id="ARBA00023163"/>
    </source>
</evidence>